<accession>A0A5N5J819</accession>
<gene>
    <name evidence="2" type="ORF">DKX38_030062</name>
</gene>
<dbReference type="EMBL" id="VDCV01000020">
    <property type="protein sequence ID" value="KAB5511267.1"/>
    <property type="molecule type" value="Genomic_DNA"/>
</dbReference>
<evidence type="ECO:0000256" key="1">
    <source>
        <dbReference type="SAM" id="MobiDB-lite"/>
    </source>
</evidence>
<sequence>MSYGSRPDRDLFSGILSLSASASLFLEHGVRGKKVLSSQASPPLLPARMLPNLVSYFLASCLSPVRKLTRKKLTYDLVELLRSPTRLSQPMPWVIPLFTKQGYEKHRERGLEQLPPRALIHALIPLLSMGAGSYVTSPLPLLVSMKPSRVKAETRLIANRDDSNSSLFTCYPRVTSPQVSVSEEWEGGNEIGSNANKKAATNKLSEVHQKGVFIRERSGFKSCMSTKSLSSALITMIKSNSLVYLSRVVSSQGLDEAVAALLPLVTTFGIQFRLPESRQAPFVWGGYSEDHVPWRVREMLHWQGPFKQVRRIFLELLHFISRVRVSLIEYESPGMLFQVQVFEGGELPLRKSPFLLPLIPGVIVELKASLAAFDSKSKSGADLPNPIQNRRQVNFPDTKALDSRDRGSLPISRSAELSKILEFRMEETDSREEASIEPMTLLELELDSGD</sequence>
<comment type="caution">
    <text evidence="2">The sequence shown here is derived from an EMBL/GenBank/DDBJ whole genome shotgun (WGS) entry which is preliminary data.</text>
</comment>
<keyword evidence="2" id="KW-0496">Mitochondrion</keyword>
<protein>
    <submittedName>
        <fullName evidence="2">Uncharacterized protein</fullName>
    </submittedName>
</protein>
<organism evidence="2 3">
    <name type="scientific">Salix brachista</name>
    <dbReference type="NCBI Taxonomy" id="2182728"/>
    <lineage>
        <taxon>Eukaryota</taxon>
        <taxon>Viridiplantae</taxon>
        <taxon>Streptophyta</taxon>
        <taxon>Embryophyta</taxon>
        <taxon>Tracheophyta</taxon>
        <taxon>Spermatophyta</taxon>
        <taxon>Magnoliopsida</taxon>
        <taxon>eudicotyledons</taxon>
        <taxon>Gunneridae</taxon>
        <taxon>Pentapetalae</taxon>
        <taxon>rosids</taxon>
        <taxon>fabids</taxon>
        <taxon>Malpighiales</taxon>
        <taxon>Salicaceae</taxon>
        <taxon>Saliceae</taxon>
        <taxon>Salix</taxon>
    </lineage>
</organism>
<proteinExistence type="predicted"/>
<keyword evidence="3" id="KW-1185">Reference proteome</keyword>
<name>A0A5N5J819_9ROSI</name>
<evidence type="ECO:0000313" key="3">
    <source>
        <dbReference type="Proteomes" id="UP000326939"/>
    </source>
</evidence>
<geneLocation type="mitochondrion" evidence="2"/>
<feature type="region of interest" description="Disordered" evidence="1">
    <location>
        <begin position="428"/>
        <end position="450"/>
    </location>
</feature>
<dbReference type="Proteomes" id="UP000326939">
    <property type="component" value="Mitochondrion MT"/>
</dbReference>
<evidence type="ECO:0000313" key="2">
    <source>
        <dbReference type="EMBL" id="KAB5511267.1"/>
    </source>
</evidence>
<dbReference type="AlphaFoldDB" id="A0A5N5J819"/>
<reference evidence="3" key="1">
    <citation type="journal article" date="2019" name="Gigascience">
        <title>De novo genome assembly of the endangered Acer yangbiense, a plant species with extremely small populations endemic to Yunnan Province, China.</title>
        <authorList>
            <person name="Yang J."/>
            <person name="Wariss H.M."/>
            <person name="Tao L."/>
            <person name="Zhang R."/>
            <person name="Yun Q."/>
            <person name="Hollingsworth P."/>
            <person name="Dao Z."/>
            <person name="Luo G."/>
            <person name="Guo H."/>
            <person name="Ma Y."/>
            <person name="Sun W."/>
        </authorList>
    </citation>
    <scope>NUCLEOTIDE SEQUENCE [LARGE SCALE GENOMIC DNA]</scope>
    <source>
        <strain evidence="3">cv. br00</strain>
    </source>
</reference>